<feature type="region of interest" description="Disordered" evidence="7">
    <location>
        <begin position="22"/>
        <end position="97"/>
    </location>
</feature>
<keyword evidence="4" id="KW-0342">GTP-binding</keyword>
<evidence type="ECO:0000256" key="7">
    <source>
        <dbReference type="SAM" id="MobiDB-lite"/>
    </source>
</evidence>
<protein>
    <recommendedName>
        <fullName evidence="5">Putative GTP-binding protein 6</fullName>
    </recommendedName>
</protein>
<evidence type="ECO:0000256" key="3">
    <source>
        <dbReference type="ARBA" id="ARBA00022842"/>
    </source>
</evidence>
<dbReference type="InterPro" id="IPR032305">
    <property type="entry name" value="GTP-bd_M"/>
</dbReference>
<dbReference type="SUPFAM" id="SSF52540">
    <property type="entry name" value="P-loop containing nucleoside triphosphate hydrolases"/>
    <property type="match status" value="1"/>
</dbReference>
<dbReference type="InterPro" id="IPR042108">
    <property type="entry name" value="GTPase_HflX_N_sf"/>
</dbReference>
<dbReference type="Pfam" id="PF13167">
    <property type="entry name" value="GTP-bdg_N"/>
    <property type="match status" value="1"/>
</dbReference>
<keyword evidence="2" id="KW-0547">Nucleotide-binding</keyword>
<accession>A0A7J7QVD6</accession>
<evidence type="ECO:0000259" key="8">
    <source>
        <dbReference type="PROSITE" id="PS51705"/>
    </source>
</evidence>
<dbReference type="FunFam" id="3.40.50.300:FF:000886">
    <property type="entry name" value="Putative GTP-binding protein 6"/>
    <property type="match status" value="1"/>
</dbReference>
<dbReference type="Pfam" id="PF16360">
    <property type="entry name" value="GTP-bdg_M"/>
    <property type="match status" value="1"/>
</dbReference>
<feature type="compositionally biased region" description="Gly residues" evidence="7">
    <location>
        <begin position="47"/>
        <end position="63"/>
    </location>
</feature>
<dbReference type="InterPro" id="IPR025121">
    <property type="entry name" value="GTPase_HflX_N"/>
</dbReference>
<name>A0A7J7QVD6_MYOMY</name>
<comment type="caution">
    <text evidence="9">The sequence shown here is derived from an EMBL/GenBank/DDBJ whole genome shotgun (WGS) entry which is preliminary data.</text>
</comment>
<organism evidence="9 10">
    <name type="scientific">Myotis myotis</name>
    <name type="common">Greater mouse-eared bat</name>
    <name type="synonym">Vespertilio myotis</name>
    <dbReference type="NCBI Taxonomy" id="51298"/>
    <lineage>
        <taxon>Eukaryota</taxon>
        <taxon>Metazoa</taxon>
        <taxon>Chordata</taxon>
        <taxon>Craniata</taxon>
        <taxon>Vertebrata</taxon>
        <taxon>Euteleostomi</taxon>
        <taxon>Mammalia</taxon>
        <taxon>Eutheria</taxon>
        <taxon>Laurasiatheria</taxon>
        <taxon>Chiroptera</taxon>
        <taxon>Yangochiroptera</taxon>
        <taxon>Vespertilionidae</taxon>
        <taxon>Myotis</taxon>
    </lineage>
</organism>
<dbReference type="PANTHER" id="PTHR10229:SF0">
    <property type="entry name" value="GTP-BINDING PROTEIN 6-RELATED"/>
    <property type="match status" value="1"/>
</dbReference>
<sequence length="525" mass="57404">MWTLRAAVRRGAWLSRLVRGRPVPRAAPPPLPPPPWPGRALAAFGTGKAGGLQGRGGGGGGRGPRAHGGTSGAGEAEEEPEDEEEEEEEEELLRREPLLPSGTQRVCLVHPEIKGGPRKPTLTRAEWQVAEAKALVHTLDHWSVVETMVVPTKAPDRKLIFGKGTLEQLTEKIRSLSEVTAVFLNVERMSMPTKKELEAAWRVQVFDRFTVVLHIFRCNARTKEARLQVALAELPLLRSNMKHDLARLDGHGGNSRYIMGSGESFVQVQQRLMKEKEMKIRRALERLRQKRQLLGRQRRRREFPVVSVVGYTNCGKTTLIKALTGDGAMQPRDQLFATLDVTAHAGSLPSRLAVVYMDTIGFLSELPHSLIASFSATLQDVAHSDVILHVRDVSHPEAELQKLSVLAALRGLGLPAPLLDSVLEAHNKVDLVPGYRPSGPRALAVSALRGLGLEELKAALEAAVLSATGRRVLTLRVRLAGPQLSWLHAEAAVQDVQVVPEAGVADVTVIISDAAYGRFRKLFPG</sequence>
<dbReference type="EMBL" id="JABWUV010000050">
    <property type="protein sequence ID" value="KAF6267850.1"/>
    <property type="molecule type" value="Genomic_DNA"/>
</dbReference>
<reference evidence="9 10" key="1">
    <citation type="journal article" date="2020" name="Nature">
        <title>Six reference-quality genomes reveal evolution of bat adaptations.</title>
        <authorList>
            <person name="Jebb D."/>
            <person name="Huang Z."/>
            <person name="Pippel M."/>
            <person name="Hughes G.M."/>
            <person name="Lavrichenko K."/>
            <person name="Devanna P."/>
            <person name="Winkler S."/>
            <person name="Jermiin L.S."/>
            <person name="Skirmuntt E.C."/>
            <person name="Katzourakis A."/>
            <person name="Burkitt-Gray L."/>
            <person name="Ray D.A."/>
            <person name="Sullivan K.A.M."/>
            <person name="Roscito J.G."/>
            <person name="Kirilenko B.M."/>
            <person name="Davalos L.M."/>
            <person name="Corthals A.P."/>
            <person name="Power M.L."/>
            <person name="Jones G."/>
            <person name="Ransome R.D."/>
            <person name="Dechmann D.K.N."/>
            <person name="Locatelli A.G."/>
            <person name="Puechmaille S.J."/>
            <person name="Fedrigo O."/>
            <person name="Jarvis E.D."/>
            <person name="Hiller M."/>
            <person name="Vernes S.C."/>
            <person name="Myers E.W."/>
            <person name="Teeling E.C."/>
        </authorList>
    </citation>
    <scope>NUCLEOTIDE SEQUENCE [LARGE SCALE GENOMIC DNA]</scope>
    <source>
        <strain evidence="9">MMyoMyo1</strain>
        <tissue evidence="9">Flight muscle</tissue>
    </source>
</reference>
<dbReference type="InterPro" id="IPR030394">
    <property type="entry name" value="G_HFLX_dom"/>
</dbReference>
<evidence type="ECO:0000256" key="2">
    <source>
        <dbReference type="ARBA" id="ARBA00022741"/>
    </source>
</evidence>
<dbReference type="InterPro" id="IPR006073">
    <property type="entry name" value="GTP-bd"/>
</dbReference>
<dbReference type="Pfam" id="PF01926">
    <property type="entry name" value="MMR_HSR1"/>
    <property type="match status" value="1"/>
</dbReference>
<dbReference type="VEuPathDB" id="HostDB:GeneID_118657309"/>
<gene>
    <name evidence="9" type="ORF">mMyoMyo1_006092</name>
</gene>
<feature type="domain" description="Hflx-type G" evidence="8">
    <location>
        <begin position="304"/>
        <end position="468"/>
    </location>
</feature>
<evidence type="ECO:0000313" key="9">
    <source>
        <dbReference type="EMBL" id="KAF6267850.1"/>
    </source>
</evidence>
<dbReference type="InterPro" id="IPR027417">
    <property type="entry name" value="P-loop_NTPase"/>
</dbReference>
<feature type="compositionally biased region" description="Pro residues" evidence="7">
    <location>
        <begin position="25"/>
        <end position="37"/>
    </location>
</feature>
<feature type="coiled-coil region" evidence="6">
    <location>
        <begin position="266"/>
        <end position="293"/>
    </location>
</feature>
<dbReference type="GO" id="GO:0005525">
    <property type="term" value="F:GTP binding"/>
    <property type="evidence" value="ECO:0007669"/>
    <property type="project" value="UniProtKB-KW"/>
</dbReference>
<dbReference type="InterPro" id="IPR016496">
    <property type="entry name" value="GTPase_HflX"/>
</dbReference>
<evidence type="ECO:0000313" key="10">
    <source>
        <dbReference type="Proteomes" id="UP000527355"/>
    </source>
</evidence>
<dbReference type="Proteomes" id="UP000527355">
    <property type="component" value="Unassembled WGS sequence"/>
</dbReference>
<evidence type="ECO:0000256" key="1">
    <source>
        <dbReference type="ARBA" id="ARBA00022723"/>
    </source>
</evidence>
<dbReference type="GO" id="GO:0046872">
    <property type="term" value="F:metal ion binding"/>
    <property type="evidence" value="ECO:0007669"/>
    <property type="project" value="UniProtKB-KW"/>
</dbReference>
<dbReference type="Gene3D" id="3.40.50.300">
    <property type="entry name" value="P-loop containing nucleotide triphosphate hydrolases"/>
    <property type="match status" value="1"/>
</dbReference>
<dbReference type="CDD" id="cd01878">
    <property type="entry name" value="HflX"/>
    <property type="match status" value="1"/>
</dbReference>
<keyword evidence="1" id="KW-0479">Metal-binding</keyword>
<keyword evidence="3" id="KW-0460">Magnesium</keyword>
<dbReference type="PANTHER" id="PTHR10229">
    <property type="entry name" value="GTP-BINDING PROTEIN HFLX"/>
    <property type="match status" value="1"/>
</dbReference>
<dbReference type="PROSITE" id="PS51705">
    <property type="entry name" value="G_HFLX"/>
    <property type="match status" value="1"/>
</dbReference>
<dbReference type="Gene3D" id="3.40.50.11060">
    <property type="entry name" value="GTPase HflX, N-terminal domain"/>
    <property type="match status" value="1"/>
</dbReference>
<dbReference type="FunFam" id="3.40.50.11060:FF:000002">
    <property type="entry name" value="GTP binding protein 6 (putative)"/>
    <property type="match status" value="1"/>
</dbReference>
<evidence type="ECO:0000256" key="4">
    <source>
        <dbReference type="ARBA" id="ARBA00023134"/>
    </source>
</evidence>
<keyword evidence="6" id="KW-0175">Coiled coil</keyword>
<dbReference type="AlphaFoldDB" id="A0A7J7QVD6"/>
<dbReference type="GO" id="GO:0005737">
    <property type="term" value="C:cytoplasm"/>
    <property type="evidence" value="ECO:0007669"/>
    <property type="project" value="TreeGrafter"/>
</dbReference>
<evidence type="ECO:0000256" key="6">
    <source>
        <dbReference type="SAM" id="Coils"/>
    </source>
</evidence>
<proteinExistence type="predicted"/>
<keyword evidence="10" id="KW-1185">Reference proteome</keyword>
<feature type="compositionally biased region" description="Acidic residues" evidence="7">
    <location>
        <begin position="75"/>
        <end position="91"/>
    </location>
</feature>
<evidence type="ECO:0000256" key="5">
    <source>
        <dbReference type="ARBA" id="ARBA00070394"/>
    </source>
</evidence>
<dbReference type="NCBIfam" id="TIGR03156">
    <property type="entry name" value="GTP_HflX"/>
    <property type="match status" value="1"/>
</dbReference>
<dbReference type="GO" id="GO:0043022">
    <property type="term" value="F:ribosome binding"/>
    <property type="evidence" value="ECO:0007669"/>
    <property type="project" value="TreeGrafter"/>
</dbReference>